<dbReference type="AlphaFoldDB" id="A0AAV5AFJ6"/>
<dbReference type="Proteomes" id="UP001050691">
    <property type="component" value="Unassembled WGS sequence"/>
</dbReference>
<proteinExistence type="predicted"/>
<sequence>MARVDNSDVAAFWVNPPTGSNYAEVINLSFPDFRDAHMILKLLVSRKRQAKTWARGMTEEEFLRREETLEDQEHAKDNFTAWALVPRSNTTTLDYPCSCETFRRKILVTKSGVIETHIGYGIASVFCAPEHRRKGYASHMMRLLHHVLAPPSALPEFPVEWGAPPPSIYPGVRDAQLSVLFSDIGDFYAQCGPTPTKPGWIIKDPISTIWKMDFITGIVSKSIDIPFEWLTEDKCKELWDLDSAYIKEEFSSMAVSIETLDSPGFTFLPSDGVAGYLLQRVLCEAPLIPENKEMKHFGVRMITKEEHVSSIYATWTLDMELSERPVITLTRLRSTAQYFPALMIQLMREASRINAKSIEVWNLPSGLVDIATNMGGRTKPRVDHLPAVTWYGPEDMQNVKWRFNEKYFFSNA</sequence>
<dbReference type="Pfam" id="PF22998">
    <property type="entry name" value="GNAT_LYC1-like"/>
    <property type="match status" value="1"/>
</dbReference>
<comment type="caution">
    <text evidence="2">The sequence shown here is derived from an EMBL/GenBank/DDBJ whole genome shotgun (WGS) entry which is preliminary data.</text>
</comment>
<evidence type="ECO:0000259" key="1">
    <source>
        <dbReference type="Pfam" id="PF22998"/>
    </source>
</evidence>
<name>A0AAV5AFJ6_9AGAM</name>
<gene>
    <name evidence="2" type="ORF">Clacol_005661</name>
</gene>
<dbReference type="InterPro" id="IPR055100">
    <property type="entry name" value="GNAT_LYC1-like"/>
</dbReference>
<dbReference type="EMBL" id="BPWL01000006">
    <property type="protein sequence ID" value="GJJ11428.1"/>
    <property type="molecule type" value="Genomic_DNA"/>
</dbReference>
<dbReference type="PANTHER" id="PTHR34815:SF2">
    <property type="entry name" value="N-ACETYLTRANSFERASE DOMAIN-CONTAINING PROTEIN"/>
    <property type="match status" value="1"/>
</dbReference>
<dbReference type="Gene3D" id="3.40.630.30">
    <property type="match status" value="1"/>
</dbReference>
<organism evidence="2 3">
    <name type="scientific">Clathrus columnatus</name>
    <dbReference type="NCBI Taxonomy" id="1419009"/>
    <lineage>
        <taxon>Eukaryota</taxon>
        <taxon>Fungi</taxon>
        <taxon>Dikarya</taxon>
        <taxon>Basidiomycota</taxon>
        <taxon>Agaricomycotina</taxon>
        <taxon>Agaricomycetes</taxon>
        <taxon>Phallomycetidae</taxon>
        <taxon>Phallales</taxon>
        <taxon>Clathraceae</taxon>
        <taxon>Clathrus</taxon>
    </lineage>
</organism>
<evidence type="ECO:0000313" key="3">
    <source>
        <dbReference type="Proteomes" id="UP001050691"/>
    </source>
</evidence>
<keyword evidence="3" id="KW-1185">Reference proteome</keyword>
<dbReference type="SUPFAM" id="SSF55729">
    <property type="entry name" value="Acyl-CoA N-acyltransferases (Nat)"/>
    <property type="match status" value="1"/>
</dbReference>
<dbReference type="PANTHER" id="PTHR34815">
    <property type="entry name" value="LYSINE ACETYLTRANSFERASE"/>
    <property type="match status" value="1"/>
</dbReference>
<dbReference type="InterPro" id="IPR053013">
    <property type="entry name" value="LAT"/>
</dbReference>
<dbReference type="InterPro" id="IPR016181">
    <property type="entry name" value="Acyl_CoA_acyltransferase"/>
</dbReference>
<accession>A0AAV5AFJ6</accession>
<protein>
    <recommendedName>
        <fullName evidence="1">LYC1 C-terminal domain-containing protein</fullName>
    </recommendedName>
</protein>
<reference evidence="2" key="1">
    <citation type="submission" date="2021-10" db="EMBL/GenBank/DDBJ databases">
        <title>De novo Genome Assembly of Clathrus columnatus (Basidiomycota, Fungi) Using Illumina and Nanopore Sequence Data.</title>
        <authorList>
            <person name="Ogiso-Tanaka E."/>
            <person name="Itagaki H."/>
            <person name="Hosoya T."/>
            <person name="Hosaka K."/>
        </authorList>
    </citation>
    <scope>NUCLEOTIDE SEQUENCE</scope>
    <source>
        <strain evidence="2">MO-923</strain>
    </source>
</reference>
<feature type="domain" description="LYC1 C-terminal" evidence="1">
    <location>
        <begin position="227"/>
        <end position="407"/>
    </location>
</feature>
<evidence type="ECO:0000313" key="2">
    <source>
        <dbReference type="EMBL" id="GJJ11428.1"/>
    </source>
</evidence>